<comment type="caution">
    <text evidence="2">The sequence shown here is derived from an EMBL/GenBank/DDBJ whole genome shotgun (WGS) entry which is preliminary data.</text>
</comment>
<keyword evidence="3" id="KW-1185">Reference proteome</keyword>
<evidence type="ECO:0000313" key="2">
    <source>
        <dbReference type="EMBL" id="MDP9850068.1"/>
    </source>
</evidence>
<evidence type="ECO:0000313" key="3">
    <source>
        <dbReference type="Proteomes" id="UP001225356"/>
    </source>
</evidence>
<dbReference type="EMBL" id="JAUSQU010000001">
    <property type="protein sequence ID" value="MDP9850068.1"/>
    <property type="molecule type" value="Genomic_DNA"/>
</dbReference>
<accession>A0ABT9QUV1</accession>
<gene>
    <name evidence="2" type="ORF">J2853_009279</name>
</gene>
<sequence length="298" mass="32965">MSVMTDPAVVAGLSILGIPSLPDVDVLNEHIRELDTAAAYHRRLVIDGGHAYQLAGVNDGPATDALRTFVTGHEGTLPQAGDLAARLTTTADGLRVSRDTIEWIAGLLAGVAVAAGAAVLAAPQLLPRLVSMARRFVSMLRTILNSVGRIFRQLLKTPRARRIETAADRLHDKWRANYRLREGDKPRIKVTTDEAWIRRHGTDRVDIAASRNRDLPTDLQKENVDSATSALRIVENSRKRGVDTGTEDFMETASSDVHVEWLKRNGEWAPKEQKVPYSELSEFEKEKDREVVRVILGL</sequence>
<keyword evidence="1" id="KW-0472">Membrane</keyword>
<protein>
    <submittedName>
        <fullName evidence="2">Uncharacterized protein</fullName>
    </submittedName>
</protein>
<dbReference type="RefSeq" id="WP_307568268.1">
    <property type="nucleotide sequence ID" value="NZ_JAUSQU010000001.1"/>
</dbReference>
<dbReference type="Proteomes" id="UP001225356">
    <property type="component" value="Unassembled WGS sequence"/>
</dbReference>
<keyword evidence="1" id="KW-0812">Transmembrane</keyword>
<evidence type="ECO:0000256" key="1">
    <source>
        <dbReference type="SAM" id="Phobius"/>
    </source>
</evidence>
<proteinExistence type="predicted"/>
<keyword evidence="1" id="KW-1133">Transmembrane helix</keyword>
<reference evidence="2 3" key="1">
    <citation type="submission" date="2023-07" db="EMBL/GenBank/DDBJ databases">
        <title>Sequencing the genomes of 1000 actinobacteria strains.</title>
        <authorList>
            <person name="Klenk H.-P."/>
        </authorList>
    </citation>
    <scope>NUCLEOTIDE SEQUENCE [LARGE SCALE GENOMIC DNA]</scope>
    <source>
        <strain evidence="2 3">DSM 46740</strain>
    </source>
</reference>
<feature type="transmembrane region" description="Helical" evidence="1">
    <location>
        <begin position="103"/>
        <end position="126"/>
    </location>
</feature>
<name>A0ABT9QUV1_9ACTN</name>
<organism evidence="2 3">
    <name type="scientific">Streptosporangium lutulentum</name>
    <dbReference type="NCBI Taxonomy" id="1461250"/>
    <lineage>
        <taxon>Bacteria</taxon>
        <taxon>Bacillati</taxon>
        <taxon>Actinomycetota</taxon>
        <taxon>Actinomycetes</taxon>
        <taxon>Streptosporangiales</taxon>
        <taxon>Streptosporangiaceae</taxon>
        <taxon>Streptosporangium</taxon>
    </lineage>
</organism>